<dbReference type="InterPro" id="IPR043128">
    <property type="entry name" value="Rev_trsase/Diguanyl_cyclase"/>
</dbReference>
<reference evidence="3 4" key="1">
    <citation type="submission" date="2017-11" db="EMBL/GenBank/DDBJ databases">
        <title>Infants hospitalized years apart are colonized by the same room-sourced microbial strains.</title>
        <authorList>
            <person name="Brooks B."/>
            <person name="Olm M.R."/>
            <person name="Firek B.A."/>
            <person name="Baker R."/>
            <person name="Thomas B.C."/>
            <person name="Morowitz M.J."/>
            <person name="Banfield J.F."/>
        </authorList>
    </citation>
    <scope>NUCLEOTIDE SEQUENCE [LARGE SCALE GENOMIC DNA]</scope>
    <source>
        <strain evidence="3">S2_009_000_R2_76</strain>
    </source>
</reference>
<protein>
    <submittedName>
        <fullName evidence="3">DNA polymerase IV</fullName>
    </submittedName>
</protein>
<dbReference type="AlphaFoldDB" id="A0A2W5GHR9"/>
<dbReference type="PANTHER" id="PTHR11076:SF33">
    <property type="entry name" value="DNA POLYMERASE KAPPA"/>
    <property type="match status" value="1"/>
</dbReference>
<comment type="similarity">
    <text evidence="1">Belongs to the DNA polymerase type-Y family.</text>
</comment>
<dbReference type="GO" id="GO:0005829">
    <property type="term" value="C:cytosol"/>
    <property type="evidence" value="ECO:0007669"/>
    <property type="project" value="TreeGrafter"/>
</dbReference>
<dbReference type="GO" id="GO:0006281">
    <property type="term" value="P:DNA repair"/>
    <property type="evidence" value="ECO:0007669"/>
    <property type="project" value="InterPro"/>
</dbReference>
<proteinExistence type="inferred from homology"/>
<evidence type="ECO:0000256" key="1">
    <source>
        <dbReference type="ARBA" id="ARBA00010945"/>
    </source>
</evidence>
<organism evidence="3 4">
    <name type="scientific">Pseudopedobacter saltans</name>
    <dbReference type="NCBI Taxonomy" id="151895"/>
    <lineage>
        <taxon>Bacteria</taxon>
        <taxon>Pseudomonadati</taxon>
        <taxon>Bacteroidota</taxon>
        <taxon>Sphingobacteriia</taxon>
        <taxon>Sphingobacteriales</taxon>
        <taxon>Sphingobacteriaceae</taxon>
        <taxon>Pseudopedobacter</taxon>
    </lineage>
</organism>
<name>A0A2W5GHR9_9SPHI</name>
<dbReference type="Proteomes" id="UP000249645">
    <property type="component" value="Unassembled WGS sequence"/>
</dbReference>
<evidence type="ECO:0000259" key="2">
    <source>
        <dbReference type="PROSITE" id="PS50173"/>
    </source>
</evidence>
<gene>
    <name evidence="3" type="ORF">DI598_17880</name>
</gene>
<sequence length="144" mass="16478">MEKDRHIVHCDLDTFFVSVERKKRTDLIGKPVLVGGFSDRAVVASCSYEARKFGVHSAMPMRLARQLCPEAEVVRGDMDEYAKYSRIVTEIIESEAPVVEKASIDEHYIDVSGMDRFFGCWKWVQELRKKITMETDLPISFGLS</sequence>
<dbReference type="GO" id="GO:0009432">
    <property type="term" value="P:SOS response"/>
    <property type="evidence" value="ECO:0007669"/>
    <property type="project" value="TreeGrafter"/>
</dbReference>
<dbReference type="Pfam" id="PF00817">
    <property type="entry name" value="IMS"/>
    <property type="match status" value="1"/>
</dbReference>
<dbReference type="PROSITE" id="PS50173">
    <property type="entry name" value="UMUC"/>
    <property type="match status" value="1"/>
</dbReference>
<dbReference type="InterPro" id="IPR050116">
    <property type="entry name" value="DNA_polymerase-Y"/>
</dbReference>
<dbReference type="GO" id="GO:0042276">
    <property type="term" value="P:error-prone translesion synthesis"/>
    <property type="evidence" value="ECO:0007669"/>
    <property type="project" value="TreeGrafter"/>
</dbReference>
<feature type="non-terminal residue" evidence="3">
    <location>
        <position position="144"/>
    </location>
</feature>
<dbReference type="Gene3D" id="3.40.1170.60">
    <property type="match status" value="1"/>
</dbReference>
<dbReference type="GO" id="GO:0003887">
    <property type="term" value="F:DNA-directed DNA polymerase activity"/>
    <property type="evidence" value="ECO:0007669"/>
    <property type="project" value="TreeGrafter"/>
</dbReference>
<dbReference type="Gene3D" id="3.30.70.270">
    <property type="match status" value="1"/>
</dbReference>
<accession>A0A2W5GHR9</accession>
<evidence type="ECO:0000313" key="4">
    <source>
        <dbReference type="Proteomes" id="UP000249645"/>
    </source>
</evidence>
<evidence type="ECO:0000313" key="3">
    <source>
        <dbReference type="EMBL" id="PZP41739.1"/>
    </source>
</evidence>
<dbReference type="PANTHER" id="PTHR11076">
    <property type="entry name" value="DNA REPAIR POLYMERASE UMUC / TRANSFERASE FAMILY MEMBER"/>
    <property type="match status" value="1"/>
</dbReference>
<dbReference type="InterPro" id="IPR043502">
    <property type="entry name" value="DNA/RNA_pol_sf"/>
</dbReference>
<dbReference type="InterPro" id="IPR001126">
    <property type="entry name" value="UmuC"/>
</dbReference>
<comment type="caution">
    <text evidence="3">The sequence shown here is derived from an EMBL/GenBank/DDBJ whole genome shotgun (WGS) entry which is preliminary data.</text>
</comment>
<feature type="domain" description="UmuC" evidence="2">
    <location>
        <begin position="7"/>
        <end position="144"/>
    </location>
</feature>
<dbReference type="EMBL" id="QFOI01000491">
    <property type="protein sequence ID" value="PZP41739.1"/>
    <property type="molecule type" value="Genomic_DNA"/>
</dbReference>
<dbReference type="SUPFAM" id="SSF56672">
    <property type="entry name" value="DNA/RNA polymerases"/>
    <property type="match status" value="1"/>
</dbReference>